<proteinExistence type="predicted"/>
<dbReference type="AlphaFoldDB" id="A0A381QEB1"/>
<dbReference type="Gene3D" id="3.30.450.40">
    <property type="match status" value="1"/>
</dbReference>
<name>A0A381QEB1_9ZZZZ</name>
<gene>
    <name evidence="2" type="ORF">METZ01_LOCUS29261</name>
</gene>
<dbReference type="InterPro" id="IPR029016">
    <property type="entry name" value="GAF-like_dom_sf"/>
</dbReference>
<feature type="domain" description="GAF" evidence="1">
    <location>
        <begin position="18"/>
        <end position="139"/>
    </location>
</feature>
<dbReference type="Pfam" id="PF13185">
    <property type="entry name" value="GAF_2"/>
    <property type="match status" value="1"/>
</dbReference>
<evidence type="ECO:0000313" key="2">
    <source>
        <dbReference type="EMBL" id="SUZ76407.1"/>
    </source>
</evidence>
<evidence type="ECO:0000259" key="1">
    <source>
        <dbReference type="Pfam" id="PF13185"/>
    </source>
</evidence>
<organism evidence="2">
    <name type="scientific">marine metagenome</name>
    <dbReference type="NCBI Taxonomy" id="408172"/>
    <lineage>
        <taxon>unclassified sequences</taxon>
        <taxon>metagenomes</taxon>
        <taxon>ecological metagenomes</taxon>
    </lineage>
</organism>
<dbReference type="InterPro" id="IPR003018">
    <property type="entry name" value="GAF"/>
</dbReference>
<reference evidence="2" key="1">
    <citation type="submission" date="2018-05" db="EMBL/GenBank/DDBJ databases">
        <authorList>
            <person name="Lanie J.A."/>
            <person name="Ng W.-L."/>
            <person name="Kazmierczak K.M."/>
            <person name="Andrzejewski T.M."/>
            <person name="Davidsen T.M."/>
            <person name="Wayne K.J."/>
            <person name="Tettelin H."/>
            <person name="Glass J.I."/>
            <person name="Rusch D."/>
            <person name="Podicherti R."/>
            <person name="Tsui H.-C.T."/>
            <person name="Winkler M.E."/>
        </authorList>
    </citation>
    <scope>NUCLEOTIDE SEQUENCE</scope>
</reference>
<protein>
    <recommendedName>
        <fullName evidence="1">GAF domain-containing protein</fullName>
    </recommendedName>
</protein>
<accession>A0A381QEB1</accession>
<dbReference type="EMBL" id="UINC01001277">
    <property type="protein sequence ID" value="SUZ76407.1"/>
    <property type="molecule type" value="Genomic_DNA"/>
</dbReference>
<dbReference type="SUPFAM" id="SSF55781">
    <property type="entry name" value="GAF domain-like"/>
    <property type="match status" value="1"/>
</dbReference>
<sequence>MFKTAIDIIENKIKKTGDLKNCLNHICNFLNEKIEGYDWVGFYFHNEKNKELELVAFSGIPTEHTKIPFGKGICGKSALTNNPIVVDDVSKESNYIACNIDVKSEIVVPLFDNEKNIGQIDVDSNNLNQFTKIDLNFLKKINEMISEKFFKIK</sequence>